<dbReference type="InterPro" id="IPR015815">
    <property type="entry name" value="HIBADH-related"/>
</dbReference>
<dbReference type="InterPro" id="IPR036291">
    <property type="entry name" value="NAD(P)-bd_dom_sf"/>
</dbReference>
<reference evidence="6" key="1">
    <citation type="submission" date="2006-10" db="EMBL/GenBank/DDBJ databases">
        <title>Complete sequence of Solibacter usitatus Ellin6076.</title>
        <authorList>
            <consortium name="US DOE Joint Genome Institute"/>
            <person name="Copeland A."/>
            <person name="Lucas S."/>
            <person name="Lapidus A."/>
            <person name="Barry K."/>
            <person name="Detter J.C."/>
            <person name="Glavina del Rio T."/>
            <person name="Hammon N."/>
            <person name="Israni S."/>
            <person name="Dalin E."/>
            <person name="Tice H."/>
            <person name="Pitluck S."/>
            <person name="Thompson L.S."/>
            <person name="Brettin T."/>
            <person name="Bruce D."/>
            <person name="Han C."/>
            <person name="Tapia R."/>
            <person name="Gilna P."/>
            <person name="Schmutz J."/>
            <person name="Larimer F."/>
            <person name="Land M."/>
            <person name="Hauser L."/>
            <person name="Kyrpides N."/>
            <person name="Mikhailova N."/>
            <person name="Janssen P.H."/>
            <person name="Kuske C.R."/>
            <person name="Richardson P."/>
        </authorList>
    </citation>
    <scope>NUCLEOTIDE SEQUENCE</scope>
    <source>
        <strain evidence="6">Ellin6076</strain>
    </source>
</reference>
<accession>Q02CM6</accession>
<dbReference type="PANTHER" id="PTHR43580">
    <property type="entry name" value="OXIDOREDUCTASE GLYR1-RELATED"/>
    <property type="match status" value="1"/>
</dbReference>
<keyword evidence="2" id="KW-0520">NAD</keyword>
<name>Q02CM6_SOLUE</name>
<dbReference type="PIRSF" id="PIRSF000103">
    <property type="entry name" value="HIBADH"/>
    <property type="match status" value="1"/>
</dbReference>
<dbReference type="SUPFAM" id="SSF48179">
    <property type="entry name" value="6-phosphogluconate dehydrogenase C-terminal domain-like"/>
    <property type="match status" value="1"/>
</dbReference>
<dbReference type="PANTHER" id="PTHR43580:SF2">
    <property type="entry name" value="CYTOKINE-LIKE NUCLEAR FACTOR N-PAC"/>
    <property type="match status" value="1"/>
</dbReference>
<dbReference type="GO" id="GO:0016054">
    <property type="term" value="P:organic acid catabolic process"/>
    <property type="evidence" value="ECO:0007669"/>
    <property type="project" value="UniProtKB-ARBA"/>
</dbReference>
<dbReference type="GO" id="GO:0051287">
    <property type="term" value="F:NAD binding"/>
    <property type="evidence" value="ECO:0007669"/>
    <property type="project" value="InterPro"/>
</dbReference>
<dbReference type="InterPro" id="IPR013328">
    <property type="entry name" value="6PGD_dom2"/>
</dbReference>
<keyword evidence="1" id="KW-0560">Oxidoreductase</keyword>
<evidence type="ECO:0000256" key="2">
    <source>
        <dbReference type="ARBA" id="ARBA00023027"/>
    </source>
</evidence>
<dbReference type="AlphaFoldDB" id="Q02CM6"/>
<feature type="domain" description="3-hydroxyisobutyrate dehydrogenase-like NAD-binding" evidence="5">
    <location>
        <begin position="165"/>
        <end position="283"/>
    </location>
</feature>
<proteinExistence type="predicted"/>
<dbReference type="PROSITE" id="PS00895">
    <property type="entry name" value="3_HYDROXYISOBUT_DH"/>
    <property type="match status" value="1"/>
</dbReference>
<dbReference type="InterPro" id="IPR006115">
    <property type="entry name" value="6PGDH_NADP-bd"/>
</dbReference>
<dbReference type="InterPro" id="IPR051265">
    <property type="entry name" value="HIBADH-related_NP60_sf"/>
</dbReference>
<protein>
    <submittedName>
        <fullName evidence="6">6-phosphogluconate dehydrogenase, NAD-binding</fullName>
    </submittedName>
</protein>
<dbReference type="Gene3D" id="1.10.1040.10">
    <property type="entry name" value="N-(1-d-carboxylethyl)-l-norvaline Dehydrogenase, domain 2"/>
    <property type="match status" value="1"/>
</dbReference>
<dbReference type="GO" id="GO:0016491">
    <property type="term" value="F:oxidoreductase activity"/>
    <property type="evidence" value="ECO:0007669"/>
    <property type="project" value="UniProtKB-KW"/>
</dbReference>
<dbReference type="Pfam" id="PF03446">
    <property type="entry name" value="NAD_binding_2"/>
    <property type="match status" value="1"/>
</dbReference>
<dbReference type="Gene3D" id="3.40.50.720">
    <property type="entry name" value="NAD(P)-binding Rossmann-like Domain"/>
    <property type="match status" value="1"/>
</dbReference>
<dbReference type="EMBL" id="CP000473">
    <property type="protein sequence ID" value="ABJ81190.1"/>
    <property type="molecule type" value="Genomic_DNA"/>
</dbReference>
<dbReference type="KEGG" id="sus:Acid_0176"/>
<dbReference type="HOGENOM" id="CLU_035117_0_1_0"/>
<dbReference type="Pfam" id="PF14833">
    <property type="entry name" value="NAD_binding_11"/>
    <property type="match status" value="1"/>
</dbReference>
<dbReference type="InParanoid" id="Q02CM6"/>
<feature type="domain" description="6-phosphogluconate dehydrogenase NADP-binding" evidence="4">
    <location>
        <begin position="3"/>
        <end position="155"/>
    </location>
</feature>
<evidence type="ECO:0000256" key="3">
    <source>
        <dbReference type="PIRSR" id="PIRSR000103-1"/>
    </source>
</evidence>
<dbReference type="eggNOG" id="COG2084">
    <property type="taxonomic scope" value="Bacteria"/>
</dbReference>
<feature type="active site" evidence="3">
    <location>
        <position position="169"/>
    </location>
</feature>
<evidence type="ECO:0000313" key="6">
    <source>
        <dbReference type="EMBL" id="ABJ81190.1"/>
    </source>
</evidence>
<sequence precursor="true">MFVGFVGLGGMGSAMAARLIGAGHRVCAWNRSPEKVQALVKQGAEAAGSLVDLAEAEVVLSMLADDAAVREIFLRNGLLGKLRKGTIHVNMATVSVALARELAPLHVERGVTYVAAPVLGRPDAAAGGKLNILVAGPGDAFGVVQPLFDVLGQKTWRFGERPEQANAVKIATNLTLACAIEAMSETAQLVESHEVAAGDFLEMLTGSLFACPAYKTYSSMIAEERFSPAGFKARLGLKDVQLALSAGEGARVPLPFASVVRDNFLDCLAHGEADMDWSVIARVAKRRAGALR</sequence>
<evidence type="ECO:0000259" key="5">
    <source>
        <dbReference type="Pfam" id="PF14833"/>
    </source>
</evidence>
<gene>
    <name evidence="6" type="ordered locus">Acid_0176</name>
</gene>
<dbReference type="InterPro" id="IPR029154">
    <property type="entry name" value="HIBADH-like_NADP-bd"/>
</dbReference>
<organism evidence="6">
    <name type="scientific">Solibacter usitatus (strain Ellin6076)</name>
    <dbReference type="NCBI Taxonomy" id="234267"/>
    <lineage>
        <taxon>Bacteria</taxon>
        <taxon>Pseudomonadati</taxon>
        <taxon>Acidobacteriota</taxon>
        <taxon>Terriglobia</taxon>
        <taxon>Bryobacterales</taxon>
        <taxon>Solibacteraceae</taxon>
        <taxon>Candidatus Solibacter</taxon>
    </lineage>
</organism>
<evidence type="ECO:0000259" key="4">
    <source>
        <dbReference type="Pfam" id="PF03446"/>
    </source>
</evidence>
<dbReference type="OrthoDB" id="9786703at2"/>
<dbReference type="STRING" id="234267.Acid_0176"/>
<dbReference type="InterPro" id="IPR008927">
    <property type="entry name" value="6-PGluconate_DH-like_C_sf"/>
</dbReference>
<dbReference type="GO" id="GO:0050661">
    <property type="term" value="F:NADP binding"/>
    <property type="evidence" value="ECO:0007669"/>
    <property type="project" value="InterPro"/>
</dbReference>
<dbReference type="InterPro" id="IPR002204">
    <property type="entry name" value="3-OH-isobutyrate_DH-rel_CS"/>
</dbReference>
<evidence type="ECO:0000256" key="1">
    <source>
        <dbReference type="ARBA" id="ARBA00023002"/>
    </source>
</evidence>
<dbReference type="SUPFAM" id="SSF51735">
    <property type="entry name" value="NAD(P)-binding Rossmann-fold domains"/>
    <property type="match status" value="1"/>
</dbReference>